<keyword evidence="2" id="KW-1185">Reference proteome</keyword>
<sequence length="173" mass="19228">MGLFSKKDKSADSSSSNHGRKISSYDVQDPVLTAIRDEEPFQMSANSGRGTQESTISPDMQSRDVFGNPISQPDRSNPSRPGNERPLDTIRAFEYACTGDERLRDQMETSRYGWATRPNFVPRFDTNPYAAVSPAQNAYAPTATGEGDGAFQTYVPPKPEKKQKRGLFGRKKK</sequence>
<gene>
    <name evidence="1" type="ORF">D0Z00_003529</name>
</gene>
<comment type="caution">
    <text evidence="1">The sequence shown here is derived from an EMBL/GenBank/DDBJ whole genome shotgun (WGS) entry which is preliminary data.</text>
</comment>
<dbReference type="Proteomes" id="UP000744676">
    <property type="component" value="Unassembled WGS sequence"/>
</dbReference>
<evidence type="ECO:0000313" key="1">
    <source>
        <dbReference type="EMBL" id="KAF5094447.1"/>
    </source>
</evidence>
<organism evidence="1 2">
    <name type="scientific">Geotrichum galactomycetum</name>
    <dbReference type="NCBI Taxonomy" id="27317"/>
    <lineage>
        <taxon>Eukaryota</taxon>
        <taxon>Fungi</taxon>
        <taxon>Dikarya</taxon>
        <taxon>Ascomycota</taxon>
        <taxon>Saccharomycotina</taxon>
        <taxon>Dipodascomycetes</taxon>
        <taxon>Dipodascales</taxon>
        <taxon>Dipodascaceae</taxon>
        <taxon>Geotrichum</taxon>
    </lineage>
</organism>
<accession>A0ACB6V0Z3</accession>
<protein>
    <submittedName>
        <fullName evidence="1">Uncharacterized protein</fullName>
    </submittedName>
</protein>
<name>A0ACB6V0Z3_9ASCO</name>
<dbReference type="EMBL" id="QVQA01000163">
    <property type="protein sequence ID" value="KAF5094447.1"/>
    <property type="molecule type" value="Genomic_DNA"/>
</dbReference>
<reference evidence="1 2" key="1">
    <citation type="journal article" date="2020" name="Front. Microbiol.">
        <title>Phenotypic and Genetic Characterization of the Cheese Ripening Yeast Geotrichum candidum.</title>
        <authorList>
            <person name="Perkins V."/>
            <person name="Vignola S."/>
            <person name="Lessard M.H."/>
            <person name="Plante P.L."/>
            <person name="Corbeil J."/>
            <person name="Dugat-Bony E."/>
            <person name="Frenette M."/>
            <person name="Labrie S."/>
        </authorList>
    </citation>
    <scope>NUCLEOTIDE SEQUENCE [LARGE SCALE GENOMIC DNA]</scope>
    <source>
        <strain evidence="1 2">LMA-1147</strain>
    </source>
</reference>
<proteinExistence type="predicted"/>
<evidence type="ECO:0000313" key="2">
    <source>
        <dbReference type="Proteomes" id="UP000744676"/>
    </source>
</evidence>